<dbReference type="OrthoDB" id="8195832at2759"/>
<gene>
    <name evidence="4" type="primary">LOC108743181</name>
</gene>
<feature type="chain" id="PRO_5010717360" evidence="2">
    <location>
        <begin position="30"/>
        <end position="457"/>
    </location>
</feature>
<dbReference type="InterPro" id="IPR031959">
    <property type="entry name" value="DUF4779"/>
</dbReference>
<dbReference type="Proteomes" id="UP000192223">
    <property type="component" value="Unplaced"/>
</dbReference>
<feature type="compositionally biased region" description="Basic and acidic residues" evidence="1">
    <location>
        <begin position="334"/>
        <end position="343"/>
    </location>
</feature>
<dbReference type="RefSeq" id="XP_018334154.1">
    <property type="nucleotide sequence ID" value="XM_018478652.2"/>
</dbReference>
<dbReference type="KEGG" id="apln:108743181"/>
<dbReference type="GeneID" id="108743181"/>
<evidence type="ECO:0000313" key="4">
    <source>
        <dbReference type="RefSeq" id="XP_018334154.1"/>
    </source>
</evidence>
<dbReference type="Pfam" id="PF16009">
    <property type="entry name" value="DUF4779"/>
    <property type="match status" value="1"/>
</dbReference>
<keyword evidence="2" id="KW-0732">Signal</keyword>
<dbReference type="InParanoid" id="A0A1W4XDR6"/>
<dbReference type="AlphaFoldDB" id="A0A1W4XDR6"/>
<evidence type="ECO:0000256" key="1">
    <source>
        <dbReference type="SAM" id="MobiDB-lite"/>
    </source>
</evidence>
<organism evidence="3 4">
    <name type="scientific">Agrilus planipennis</name>
    <name type="common">Emerald ash borer</name>
    <name type="synonym">Agrilus marcopoli</name>
    <dbReference type="NCBI Taxonomy" id="224129"/>
    <lineage>
        <taxon>Eukaryota</taxon>
        <taxon>Metazoa</taxon>
        <taxon>Ecdysozoa</taxon>
        <taxon>Arthropoda</taxon>
        <taxon>Hexapoda</taxon>
        <taxon>Insecta</taxon>
        <taxon>Pterygota</taxon>
        <taxon>Neoptera</taxon>
        <taxon>Endopterygota</taxon>
        <taxon>Coleoptera</taxon>
        <taxon>Polyphaga</taxon>
        <taxon>Elateriformia</taxon>
        <taxon>Buprestoidea</taxon>
        <taxon>Buprestidae</taxon>
        <taxon>Agrilinae</taxon>
        <taxon>Agrilus</taxon>
    </lineage>
</organism>
<keyword evidence="3" id="KW-1185">Reference proteome</keyword>
<proteinExistence type="predicted"/>
<reference evidence="4" key="1">
    <citation type="submission" date="2025-08" db="UniProtKB">
        <authorList>
            <consortium name="RefSeq"/>
        </authorList>
    </citation>
    <scope>IDENTIFICATION</scope>
    <source>
        <tissue evidence="4">Entire body</tissue>
    </source>
</reference>
<protein>
    <submittedName>
        <fullName evidence="4">Glycine-rich cell wall structural protein 1.8-like isoform X1</fullName>
    </submittedName>
</protein>
<feature type="region of interest" description="Disordered" evidence="1">
    <location>
        <begin position="303"/>
        <end position="343"/>
    </location>
</feature>
<feature type="compositionally biased region" description="Basic residues" evidence="1">
    <location>
        <begin position="317"/>
        <end position="333"/>
    </location>
</feature>
<accession>A0A1W4XDR6</accession>
<evidence type="ECO:0000313" key="3">
    <source>
        <dbReference type="Proteomes" id="UP000192223"/>
    </source>
</evidence>
<sequence>MFPKCNLKVIQFFKLALILLNFIVMEENAQFICASGLSQPTEPRLTNQQYTINSPVFKFGSFSAIVLIENQHLKMLRHILTLTTFYLLAFTTASGTNDDQENMYRFRYQQADLMKTAESKAPVSEYEVAEGYIPNEELHPEASLAYMNTGGMGGAGFGGGYYPGAFMGGAGGIGMGGAGGIGMGGAGGIGMGGVGMGGGGIGMGGGGIGIGYPGLMGGGGFMGGFGGEVIDKKAFVDEGKKAGGGTFEKAGGQVGQEFKAGQGGYNKGKVFVNNAQLADGYEKQKAGEKKAIEDGKQYYGGKAFNQEGKNAGEKSGKAGHKKGHKIKGFKTTHHKDESGKTEEFYDEEHDEGSDYFHKNEKGAFGENAGAAFKGGHDNGVFNSGEKGHQANYKKEELLNKDKAEQGQFGSSKFGGDQKAYGLNTGIDHHSLHELQEGNKMYKHFPYHVPFHKGVGRK</sequence>
<name>A0A1W4XDR6_AGRPL</name>
<evidence type="ECO:0000256" key="2">
    <source>
        <dbReference type="SAM" id="SignalP"/>
    </source>
</evidence>
<feature type="signal peptide" evidence="2">
    <location>
        <begin position="1"/>
        <end position="29"/>
    </location>
</feature>